<dbReference type="OrthoDB" id="9790057at2"/>
<protein>
    <submittedName>
        <fullName evidence="2">Lysophospholipase L1-like esterase</fullName>
    </submittedName>
</protein>
<gene>
    <name evidence="2" type="ORF">LX66_2885</name>
</gene>
<dbReference type="InterPro" id="IPR051532">
    <property type="entry name" value="Ester_Hydrolysis_Enzymes"/>
</dbReference>
<feature type="domain" description="SGNH hydrolase-type esterase" evidence="1">
    <location>
        <begin position="59"/>
        <end position="209"/>
    </location>
</feature>
<dbReference type="PANTHER" id="PTHR30383:SF5">
    <property type="entry name" value="SGNH HYDROLASE-TYPE ESTERASE DOMAIN-CONTAINING PROTEIN"/>
    <property type="match status" value="1"/>
</dbReference>
<dbReference type="PANTHER" id="PTHR30383">
    <property type="entry name" value="THIOESTERASE 1/PROTEASE 1/LYSOPHOSPHOLIPASE L1"/>
    <property type="match status" value="1"/>
</dbReference>
<dbReference type="Proteomes" id="UP000316778">
    <property type="component" value="Unassembled WGS sequence"/>
</dbReference>
<proteinExistence type="predicted"/>
<dbReference type="Gene3D" id="3.40.50.1110">
    <property type="entry name" value="SGNH hydrolase"/>
    <property type="match status" value="1"/>
</dbReference>
<dbReference type="SUPFAM" id="SSF52266">
    <property type="entry name" value="SGNH hydrolase"/>
    <property type="match status" value="1"/>
</dbReference>
<keyword evidence="3" id="KW-1185">Reference proteome</keyword>
<sequence>MQKAIILLFVILSGITGSSIAQEKPRFWDDVQTIKHYDQMYTPPAHPILFTGSSSIRKWSSLEKDFPEHTVLNRGVGGTIVNDMIFYANDIIFPYHPRQIVLYVGDNDVPDGQTTADSILQRTKRLFSVIRAKLPEVPIVYIAIKPSPSRAQFMEKALAANKLIAAFLETDPHAVFVDIYHPMLDEAGQPRPELFLSDMLHMNEKGYAIWREAIAPHLLPAN</sequence>
<dbReference type="Pfam" id="PF13472">
    <property type="entry name" value="Lipase_GDSL_2"/>
    <property type="match status" value="1"/>
</dbReference>
<dbReference type="EMBL" id="VLLG01000003">
    <property type="protein sequence ID" value="TWI88799.1"/>
    <property type="molecule type" value="Genomic_DNA"/>
</dbReference>
<evidence type="ECO:0000259" key="1">
    <source>
        <dbReference type="Pfam" id="PF13472"/>
    </source>
</evidence>
<name>A0A562T5I5_CHIJA</name>
<dbReference type="GO" id="GO:0004622">
    <property type="term" value="F:phosphatidylcholine lysophospholipase activity"/>
    <property type="evidence" value="ECO:0007669"/>
    <property type="project" value="TreeGrafter"/>
</dbReference>
<evidence type="ECO:0000313" key="2">
    <source>
        <dbReference type="EMBL" id="TWI88799.1"/>
    </source>
</evidence>
<reference evidence="2 3" key="1">
    <citation type="journal article" date="2013" name="Stand. Genomic Sci.">
        <title>Genomic Encyclopedia of Type Strains, Phase I: The one thousand microbial genomes (KMG-I) project.</title>
        <authorList>
            <person name="Kyrpides N.C."/>
            <person name="Woyke T."/>
            <person name="Eisen J.A."/>
            <person name="Garrity G."/>
            <person name="Lilburn T.G."/>
            <person name="Beck B.J."/>
            <person name="Whitman W.B."/>
            <person name="Hugenholtz P."/>
            <person name="Klenk H.P."/>
        </authorList>
    </citation>
    <scope>NUCLEOTIDE SEQUENCE [LARGE SCALE GENOMIC DNA]</scope>
    <source>
        <strain evidence="2 3">DSM 13484</strain>
    </source>
</reference>
<accession>A0A562T5I5</accession>
<dbReference type="InterPro" id="IPR013830">
    <property type="entry name" value="SGNH_hydro"/>
</dbReference>
<organism evidence="2 3">
    <name type="scientific">Chitinophaga japonensis</name>
    <name type="common">Flexibacter japonensis</name>
    <dbReference type="NCBI Taxonomy" id="104662"/>
    <lineage>
        <taxon>Bacteria</taxon>
        <taxon>Pseudomonadati</taxon>
        <taxon>Bacteroidota</taxon>
        <taxon>Chitinophagia</taxon>
        <taxon>Chitinophagales</taxon>
        <taxon>Chitinophagaceae</taxon>
        <taxon>Chitinophaga</taxon>
    </lineage>
</organism>
<dbReference type="InterPro" id="IPR036514">
    <property type="entry name" value="SGNH_hydro_sf"/>
</dbReference>
<comment type="caution">
    <text evidence="2">The sequence shown here is derived from an EMBL/GenBank/DDBJ whole genome shotgun (WGS) entry which is preliminary data.</text>
</comment>
<evidence type="ECO:0000313" key="3">
    <source>
        <dbReference type="Proteomes" id="UP000316778"/>
    </source>
</evidence>
<dbReference type="AlphaFoldDB" id="A0A562T5I5"/>
<dbReference type="RefSeq" id="WP_145714629.1">
    <property type="nucleotide sequence ID" value="NZ_BAAAFY010000001.1"/>
</dbReference>